<reference evidence="10" key="1">
    <citation type="submission" date="2015-08" db="EMBL/GenBank/DDBJ databases">
        <title>Vibrio galatheae sp. nov., a novel member of the Vibrionaceae family isolated from the Solomon Islands.</title>
        <authorList>
            <person name="Giubergia S."/>
            <person name="Machado H."/>
            <person name="Mateiu R.V."/>
            <person name="Gram L."/>
        </authorList>
    </citation>
    <scope>NUCLEOTIDE SEQUENCE [LARGE SCALE GENOMIC DNA]</scope>
    <source>
        <strain evidence="10">DSM 19584</strain>
    </source>
</reference>
<keyword evidence="2" id="KW-0032">Aminotransferase</keyword>
<dbReference type="AlphaFoldDB" id="A0A0M0HNE3"/>
<evidence type="ECO:0000313" key="10">
    <source>
        <dbReference type="Proteomes" id="UP000037515"/>
    </source>
</evidence>
<dbReference type="InterPro" id="IPR004839">
    <property type="entry name" value="Aminotransferase_I/II_large"/>
</dbReference>
<evidence type="ECO:0000256" key="3">
    <source>
        <dbReference type="ARBA" id="ARBA00022679"/>
    </source>
</evidence>
<dbReference type="InterPro" id="IPR036388">
    <property type="entry name" value="WH-like_DNA-bd_sf"/>
</dbReference>
<keyword evidence="10" id="KW-1185">Reference proteome</keyword>
<dbReference type="CDD" id="cd00609">
    <property type="entry name" value="AAT_like"/>
    <property type="match status" value="1"/>
</dbReference>
<evidence type="ECO:0000256" key="4">
    <source>
        <dbReference type="ARBA" id="ARBA00022898"/>
    </source>
</evidence>
<keyword evidence="5" id="KW-0805">Transcription regulation</keyword>
<dbReference type="SUPFAM" id="SSF46785">
    <property type="entry name" value="Winged helix' DNA-binding domain"/>
    <property type="match status" value="1"/>
</dbReference>
<dbReference type="SMART" id="SM00345">
    <property type="entry name" value="HTH_GNTR"/>
    <property type="match status" value="1"/>
</dbReference>
<gene>
    <name evidence="9" type="ORF">AKJ17_09550</name>
</gene>
<organism evidence="9 10">
    <name type="scientific">Vibrio nereis</name>
    <dbReference type="NCBI Taxonomy" id="693"/>
    <lineage>
        <taxon>Bacteria</taxon>
        <taxon>Pseudomonadati</taxon>
        <taxon>Pseudomonadota</taxon>
        <taxon>Gammaproteobacteria</taxon>
        <taxon>Vibrionales</taxon>
        <taxon>Vibrionaceae</taxon>
        <taxon>Vibrio</taxon>
    </lineage>
</organism>
<evidence type="ECO:0000256" key="7">
    <source>
        <dbReference type="ARBA" id="ARBA00023163"/>
    </source>
</evidence>
<dbReference type="Gene3D" id="3.40.640.10">
    <property type="entry name" value="Type I PLP-dependent aspartate aminotransferase-like (Major domain)"/>
    <property type="match status" value="1"/>
</dbReference>
<protein>
    <submittedName>
        <fullName evidence="9">GntR family transcriptional regulator</fullName>
    </submittedName>
</protein>
<keyword evidence="4" id="KW-0663">Pyridoxal phosphate</keyword>
<dbReference type="GO" id="GO:0003677">
    <property type="term" value="F:DNA binding"/>
    <property type="evidence" value="ECO:0007669"/>
    <property type="project" value="UniProtKB-KW"/>
</dbReference>
<evidence type="ECO:0000256" key="5">
    <source>
        <dbReference type="ARBA" id="ARBA00023015"/>
    </source>
</evidence>
<dbReference type="STRING" id="693.AKJ17_09550"/>
<dbReference type="PANTHER" id="PTHR46577">
    <property type="entry name" value="HTH-TYPE TRANSCRIPTIONAL REGULATORY PROTEIN GABR"/>
    <property type="match status" value="1"/>
</dbReference>
<comment type="similarity">
    <text evidence="1">In the C-terminal section; belongs to the class-I pyridoxal-phosphate-dependent aminotransferase family.</text>
</comment>
<proteinExistence type="inferred from homology"/>
<dbReference type="EMBL" id="LHPJ01000007">
    <property type="protein sequence ID" value="KOO03581.1"/>
    <property type="molecule type" value="Genomic_DNA"/>
</dbReference>
<evidence type="ECO:0000256" key="2">
    <source>
        <dbReference type="ARBA" id="ARBA00022576"/>
    </source>
</evidence>
<evidence type="ECO:0000256" key="6">
    <source>
        <dbReference type="ARBA" id="ARBA00023125"/>
    </source>
</evidence>
<dbReference type="InterPro" id="IPR015421">
    <property type="entry name" value="PyrdxlP-dep_Trfase_major"/>
</dbReference>
<dbReference type="Gene3D" id="1.10.10.10">
    <property type="entry name" value="Winged helix-like DNA-binding domain superfamily/Winged helix DNA-binding domain"/>
    <property type="match status" value="1"/>
</dbReference>
<dbReference type="SUPFAM" id="SSF53383">
    <property type="entry name" value="PLP-dependent transferases"/>
    <property type="match status" value="1"/>
</dbReference>
<dbReference type="PROSITE" id="PS50949">
    <property type="entry name" value="HTH_GNTR"/>
    <property type="match status" value="1"/>
</dbReference>
<evidence type="ECO:0000256" key="1">
    <source>
        <dbReference type="ARBA" id="ARBA00005384"/>
    </source>
</evidence>
<dbReference type="PANTHER" id="PTHR46577:SF2">
    <property type="entry name" value="TRANSCRIPTIONAL REGULATORY PROTEIN"/>
    <property type="match status" value="1"/>
</dbReference>
<feature type="domain" description="HTH gntR-type" evidence="8">
    <location>
        <begin position="1"/>
        <end position="69"/>
    </location>
</feature>
<name>A0A0M0HNE3_VIBNE</name>
<keyword evidence="3" id="KW-0808">Transferase</keyword>
<dbReference type="InterPro" id="IPR036390">
    <property type="entry name" value="WH_DNA-bd_sf"/>
</dbReference>
<keyword evidence="6" id="KW-0238">DNA-binding</keyword>
<sequence length="471" mass="53571">MNRYQQLATDFKQLIENETWRSGEKIPSVRVMSRSVSVSAATVLQAYQLLESEGWLKAKPQSGYFVSPKVERVSTDSPNDPPPRTEYKDELYEYLRDSSEVEAPLGLALPDPQLYPFQALTRHLARAGRQMPLNSPVADLPPGNEQLRRLIAQRYVRNGIVVSHQDIVITSGAMEALNLSLQVVTTPGDHVVIEDPVFYGAIEATQRSQLNVVSVTVDPIKGIDLRGLEEAFQRKSVTACWLMPNYQNPTGALYSDSSKKKIVDLANRYEVNLIEDDVYAELHFSDCKPKPLKYWDENDRVLLCGSFSKSLCPGYRIGWVVNRKLSERLQKQQLLSTLSSSFPIQQGVAHYLQYESYDNHLRKLRKELALRQQQYIKFIEFTFPKGTQVFSSAGGYFLWVKLPEELHTSLLYKQLIAQGVSFGYGNLFSVQGLYQNCIRLNISFELNEDTQRALQQMAELAKTELFGHLSQ</sequence>
<dbReference type="FunFam" id="3.40.640.10:FF:000023">
    <property type="entry name" value="Transcriptional regulator, GntR family"/>
    <property type="match status" value="1"/>
</dbReference>
<dbReference type="Proteomes" id="UP000037515">
    <property type="component" value="Unassembled WGS sequence"/>
</dbReference>
<dbReference type="GO" id="GO:0008483">
    <property type="term" value="F:transaminase activity"/>
    <property type="evidence" value="ECO:0007669"/>
    <property type="project" value="UniProtKB-KW"/>
</dbReference>
<dbReference type="InterPro" id="IPR051446">
    <property type="entry name" value="HTH_trans_reg/aminotransferase"/>
</dbReference>
<dbReference type="Pfam" id="PF00155">
    <property type="entry name" value="Aminotran_1_2"/>
    <property type="match status" value="1"/>
</dbReference>
<dbReference type="InterPro" id="IPR000524">
    <property type="entry name" value="Tscrpt_reg_HTH_GntR"/>
</dbReference>
<dbReference type="PATRIC" id="fig|693.5.peg.1953"/>
<dbReference type="GO" id="GO:0003700">
    <property type="term" value="F:DNA-binding transcription factor activity"/>
    <property type="evidence" value="ECO:0007669"/>
    <property type="project" value="InterPro"/>
</dbReference>
<dbReference type="OrthoDB" id="9804020at2"/>
<keyword evidence="7" id="KW-0804">Transcription</keyword>
<dbReference type="RefSeq" id="WP_053395570.1">
    <property type="nucleotide sequence ID" value="NZ_LHPJ01000007.1"/>
</dbReference>
<comment type="caution">
    <text evidence="9">The sequence shown here is derived from an EMBL/GenBank/DDBJ whole genome shotgun (WGS) entry which is preliminary data.</text>
</comment>
<evidence type="ECO:0000259" key="8">
    <source>
        <dbReference type="PROSITE" id="PS50949"/>
    </source>
</evidence>
<dbReference type="Pfam" id="PF00392">
    <property type="entry name" value="GntR"/>
    <property type="match status" value="1"/>
</dbReference>
<dbReference type="CDD" id="cd07377">
    <property type="entry name" value="WHTH_GntR"/>
    <property type="match status" value="1"/>
</dbReference>
<dbReference type="Gene3D" id="3.90.1150.10">
    <property type="entry name" value="Aspartate Aminotransferase, domain 1"/>
    <property type="match status" value="1"/>
</dbReference>
<dbReference type="InterPro" id="IPR015422">
    <property type="entry name" value="PyrdxlP-dep_Trfase_small"/>
</dbReference>
<dbReference type="InterPro" id="IPR015424">
    <property type="entry name" value="PyrdxlP-dep_Trfase"/>
</dbReference>
<dbReference type="GO" id="GO:0030170">
    <property type="term" value="F:pyridoxal phosphate binding"/>
    <property type="evidence" value="ECO:0007669"/>
    <property type="project" value="InterPro"/>
</dbReference>
<evidence type="ECO:0000313" key="9">
    <source>
        <dbReference type="EMBL" id="KOO03581.1"/>
    </source>
</evidence>
<accession>A0A0M0HNE3</accession>